<feature type="transmembrane region" description="Helical" evidence="10">
    <location>
        <begin position="400"/>
        <end position="421"/>
    </location>
</feature>
<dbReference type="GO" id="GO:0008360">
    <property type="term" value="P:regulation of cell shape"/>
    <property type="evidence" value="ECO:0007669"/>
    <property type="project" value="UniProtKB-KW"/>
</dbReference>
<dbReference type="PANTHER" id="PTHR30250:SF11">
    <property type="entry name" value="O-ANTIGEN TRANSPORTER-RELATED"/>
    <property type="match status" value="1"/>
</dbReference>
<evidence type="ECO:0000256" key="9">
    <source>
        <dbReference type="ARBA" id="ARBA00061532"/>
    </source>
</evidence>
<keyword evidence="12" id="KW-1185">Reference proteome</keyword>
<dbReference type="GO" id="GO:0009252">
    <property type="term" value="P:peptidoglycan biosynthetic process"/>
    <property type="evidence" value="ECO:0007669"/>
    <property type="project" value="UniProtKB-KW"/>
</dbReference>
<evidence type="ECO:0000256" key="7">
    <source>
        <dbReference type="ARBA" id="ARBA00023136"/>
    </source>
</evidence>
<feature type="transmembrane region" description="Helical" evidence="10">
    <location>
        <begin position="227"/>
        <end position="244"/>
    </location>
</feature>
<dbReference type="KEGG" id="sper:EW093_13470"/>
<evidence type="ECO:0000256" key="4">
    <source>
        <dbReference type="ARBA" id="ARBA00022960"/>
    </source>
</evidence>
<keyword evidence="2" id="KW-1003">Cell membrane</keyword>
<accession>A0A5C1QE61</accession>
<dbReference type="GO" id="GO:0005886">
    <property type="term" value="C:plasma membrane"/>
    <property type="evidence" value="ECO:0007669"/>
    <property type="project" value="UniProtKB-SubCell"/>
</dbReference>
<evidence type="ECO:0000256" key="3">
    <source>
        <dbReference type="ARBA" id="ARBA00022692"/>
    </source>
</evidence>
<feature type="transmembrane region" description="Helical" evidence="10">
    <location>
        <begin position="456"/>
        <end position="477"/>
    </location>
</feature>
<name>A0A5C1QE61_9SPIO</name>
<feature type="transmembrane region" description="Helical" evidence="10">
    <location>
        <begin position="433"/>
        <end position="450"/>
    </location>
</feature>
<protein>
    <recommendedName>
        <fullName evidence="13">Virulence factor MviN</fullName>
    </recommendedName>
</protein>
<sequence>MIFILKFLKGKNSYGEAVKILFIFDNLTKILNFAKNIIIAAALGFTKIPDAYNLSRSINGTFYGTLTEALLAGSLPHLNEREDIQEKINFLYSLIIVVISFFTIISLVLFIFFPNIMDLLAPGFTIEQKRLVFIFFLLQLPMSFLTVFSYAFESYFRSEQIFGIVNVVKFIVAIIAFSLMFFFIKNNFYFLALGPLIGTVIGFLFLLSQIPKKMTKFDPKVIQLLRFALPLILGGSFTIINSFVDKGFSSTLPVGQLTTLDLSMRLVEQIKGLIAGPLVGALYAFLSLSITRKNYKVAQQQLSQITDNLITLFSLVFILFILFGKFALSIMFQHGIVNSDDINLLYEVTLISFPVCFSLVNVLVMVMYSFKNSKIVTISGIFTTLLNVFLNFVFVKVFGIYALASATLFVVLLNALIISLFVKHKYNFVTYTWKHFIIIFTSIVSCYLIIIFDIDIYISTIFILILIGELLAFRLITMDKILSLKNKVIKRR</sequence>
<evidence type="ECO:0000313" key="11">
    <source>
        <dbReference type="EMBL" id="QEN05677.1"/>
    </source>
</evidence>
<dbReference type="Proteomes" id="UP000323824">
    <property type="component" value="Chromosome"/>
</dbReference>
<evidence type="ECO:0000256" key="6">
    <source>
        <dbReference type="ARBA" id="ARBA00022989"/>
    </source>
</evidence>
<organism evidence="11 12">
    <name type="scientific">Thiospirochaeta perfilievii</name>
    <dbReference type="NCBI Taxonomy" id="252967"/>
    <lineage>
        <taxon>Bacteria</taxon>
        <taxon>Pseudomonadati</taxon>
        <taxon>Spirochaetota</taxon>
        <taxon>Spirochaetia</taxon>
        <taxon>Spirochaetales</taxon>
        <taxon>Spirochaetaceae</taxon>
        <taxon>Thiospirochaeta</taxon>
    </lineage>
</organism>
<dbReference type="PANTHER" id="PTHR30250">
    <property type="entry name" value="PST FAMILY PREDICTED COLANIC ACID TRANSPORTER"/>
    <property type="match status" value="1"/>
</dbReference>
<feature type="transmembrane region" description="Helical" evidence="10">
    <location>
        <begin position="188"/>
        <end position="207"/>
    </location>
</feature>
<feature type="transmembrane region" description="Helical" evidence="10">
    <location>
        <begin position="270"/>
        <end position="288"/>
    </location>
</feature>
<dbReference type="InterPro" id="IPR050833">
    <property type="entry name" value="Poly_Biosynth_Transport"/>
</dbReference>
<evidence type="ECO:0000256" key="5">
    <source>
        <dbReference type="ARBA" id="ARBA00022984"/>
    </source>
</evidence>
<dbReference type="EMBL" id="CP035807">
    <property type="protein sequence ID" value="QEN05677.1"/>
    <property type="molecule type" value="Genomic_DNA"/>
</dbReference>
<evidence type="ECO:0000256" key="2">
    <source>
        <dbReference type="ARBA" id="ARBA00022475"/>
    </source>
</evidence>
<dbReference type="OrthoDB" id="9804143at2"/>
<comment type="subcellular location">
    <subcellularLocation>
        <location evidence="1">Cell membrane</location>
        <topology evidence="1">Multi-pass membrane protein</topology>
    </subcellularLocation>
</comment>
<evidence type="ECO:0008006" key="13">
    <source>
        <dbReference type="Google" id="ProtNLM"/>
    </source>
</evidence>
<dbReference type="Pfam" id="PF03023">
    <property type="entry name" value="MurJ"/>
    <property type="match status" value="1"/>
</dbReference>
<reference evidence="11 12" key="1">
    <citation type="submission" date="2019-02" db="EMBL/GenBank/DDBJ databases">
        <authorList>
            <person name="Fomenkov A."/>
            <person name="Dubinina G."/>
            <person name="Grabovich M."/>
            <person name="Vincze T."/>
            <person name="Roberts R.J."/>
        </authorList>
    </citation>
    <scope>NUCLEOTIDE SEQUENCE [LARGE SCALE GENOMIC DNA]</scope>
    <source>
        <strain evidence="11 12">P</strain>
    </source>
</reference>
<feature type="transmembrane region" description="Helical" evidence="10">
    <location>
        <begin position="309"/>
        <end position="332"/>
    </location>
</feature>
<keyword evidence="6 10" id="KW-1133">Transmembrane helix</keyword>
<dbReference type="InterPro" id="IPR004268">
    <property type="entry name" value="MurJ"/>
</dbReference>
<evidence type="ECO:0000313" key="12">
    <source>
        <dbReference type="Proteomes" id="UP000323824"/>
    </source>
</evidence>
<feature type="transmembrane region" description="Helical" evidence="10">
    <location>
        <begin position="133"/>
        <end position="152"/>
    </location>
</feature>
<keyword evidence="4" id="KW-0133">Cell shape</keyword>
<dbReference type="AlphaFoldDB" id="A0A5C1QE61"/>
<comment type="function">
    <text evidence="8">Involved in peptidoglycan biosynthesis. Transports lipid-linked peptidoglycan precursors from the inner to the outer leaflet of the cytoplasmic membrane.</text>
</comment>
<reference evidence="11 12" key="2">
    <citation type="submission" date="2019-09" db="EMBL/GenBank/DDBJ databases">
        <title>Complete Genome Sequence and Methylome Analysis of free living Spirochaetas.</title>
        <authorList>
            <person name="Leshcheva N."/>
            <person name="Mikheeva N."/>
        </authorList>
    </citation>
    <scope>NUCLEOTIDE SEQUENCE [LARGE SCALE GENOMIC DNA]</scope>
    <source>
        <strain evidence="11 12">P</strain>
    </source>
</reference>
<feature type="transmembrane region" description="Helical" evidence="10">
    <location>
        <begin position="344"/>
        <end position="368"/>
    </location>
</feature>
<comment type="similarity">
    <text evidence="9">Belongs to the MurJ/MviN family.</text>
</comment>
<evidence type="ECO:0000256" key="8">
    <source>
        <dbReference type="ARBA" id="ARBA00060041"/>
    </source>
</evidence>
<feature type="transmembrane region" description="Helical" evidence="10">
    <location>
        <begin position="90"/>
        <end position="113"/>
    </location>
</feature>
<feature type="transmembrane region" description="Helical" evidence="10">
    <location>
        <begin position="375"/>
        <end position="394"/>
    </location>
</feature>
<keyword evidence="5" id="KW-0573">Peptidoglycan synthesis</keyword>
<keyword evidence="7 10" id="KW-0472">Membrane</keyword>
<gene>
    <name evidence="11" type="ORF">EW093_13470</name>
</gene>
<feature type="transmembrane region" description="Helical" evidence="10">
    <location>
        <begin position="164"/>
        <end position="182"/>
    </location>
</feature>
<keyword evidence="3 10" id="KW-0812">Transmembrane</keyword>
<proteinExistence type="inferred from homology"/>
<evidence type="ECO:0000256" key="10">
    <source>
        <dbReference type="SAM" id="Phobius"/>
    </source>
</evidence>
<evidence type="ECO:0000256" key="1">
    <source>
        <dbReference type="ARBA" id="ARBA00004651"/>
    </source>
</evidence>